<sequence>MATIHKDLVFFEGRIADIQKLISGKRGSTVNTHTVPAREAESVVPMTSISSLRLLNDFTHNSKYFESNKAHPVDASTDKAFKTIGAFLDKFELTLAYHRVNIGKEWYNYLQTSVQDGQDSRYIKWLKQRDQEANFKSSKWLEVREMLIEKFYKSFSYLQYKEKMMRCKQRKGEYMHLYIERFLDLVTKPSSPIILPWYQSFSIHCWIPYANRNQETRRHEKGRRNVSCWALCLRRRDSRAITPHF</sequence>
<evidence type="ECO:0000313" key="2">
    <source>
        <dbReference type="Proteomes" id="UP000252139"/>
    </source>
</evidence>
<organism evidence="1 2">
    <name type="scientific">Rhizopus azygosporus</name>
    <name type="common">Rhizopus microsporus var. azygosporus</name>
    <dbReference type="NCBI Taxonomy" id="86630"/>
    <lineage>
        <taxon>Eukaryota</taxon>
        <taxon>Fungi</taxon>
        <taxon>Fungi incertae sedis</taxon>
        <taxon>Mucoromycota</taxon>
        <taxon>Mucoromycotina</taxon>
        <taxon>Mucoromycetes</taxon>
        <taxon>Mucorales</taxon>
        <taxon>Mucorineae</taxon>
        <taxon>Rhizopodaceae</taxon>
        <taxon>Rhizopus</taxon>
    </lineage>
</organism>
<reference evidence="1 2" key="1">
    <citation type="journal article" date="2018" name="G3 (Bethesda)">
        <title>Phylogenetic and Phylogenomic Definition of Rhizopus Species.</title>
        <authorList>
            <person name="Gryganskyi A.P."/>
            <person name="Golan J."/>
            <person name="Dolatabadi S."/>
            <person name="Mondo S."/>
            <person name="Robb S."/>
            <person name="Idnurm A."/>
            <person name="Muszewska A."/>
            <person name="Steczkiewicz K."/>
            <person name="Masonjones S."/>
            <person name="Liao H.L."/>
            <person name="Gajdeczka M.T."/>
            <person name="Anike F."/>
            <person name="Vuek A."/>
            <person name="Anishchenko I.M."/>
            <person name="Voigt K."/>
            <person name="de Hoog G.S."/>
            <person name="Smith M.E."/>
            <person name="Heitman J."/>
            <person name="Vilgalys R."/>
            <person name="Stajich J.E."/>
        </authorList>
    </citation>
    <scope>NUCLEOTIDE SEQUENCE [LARGE SCALE GENOMIC DNA]</scope>
    <source>
        <strain evidence="1 2">CBS 357.93</strain>
    </source>
</reference>
<dbReference type="AlphaFoldDB" id="A0A367JCS3"/>
<evidence type="ECO:0008006" key="3">
    <source>
        <dbReference type="Google" id="ProtNLM"/>
    </source>
</evidence>
<gene>
    <name evidence="1" type="ORF">CU097_009173</name>
</gene>
<keyword evidence="2" id="KW-1185">Reference proteome</keyword>
<protein>
    <recommendedName>
        <fullName evidence="3">Retrotransposon gag domain-containing protein</fullName>
    </recommendedName>
</protein>
<accession>A0A367JCS3</accession>
<dbReference type="OrthoDB" id="10368008at2759"/>
<comment type="caution">
    <text evidence="1">The sequence shown here is derived from an EMBL/GenBank/DDBJ whole genome shotgun (WGS) entry which is preliminary data.</text>
</comment>
<dbReference type="EMBL" id="PJQL01001613">
    <property type="protein sequence ID" value="RCH87659.1"/>
    <property type="molecule type" value="Genomic_DNA"/>
</dbReference>
<dbReference type="Proteomes" id="UP000252139">
    <property type="component" value="Unassembled WGS sequence"/>
</dbReference>
<proteinExistence type="predicted"/>
<evidence type="ECO:0000313" key="1">
    <source>
        <dbReference type="EMBL" id="RCH87659.1"/>
    </source>
</evidence>
<name>A0A367JCS3_RHIAZ</name>
<dbReference type="STRING" id="86630.A0A367JCS3"/>